<evidence type="ECO:0008006" key="4">
    <source>
        <dbReference type="Google" id="ProtNLM"/>
    </source>
</evidence>
<feature type="compositionally biased region" description="Basic residues" evidence="1">
    <location>
        <begin position="65"/>
        <end position="81"/>
    </location>
</feature>
<evidence type="ECO:0000256" key="1">
    <source>
        <dbReference type="SAM" id="MobiDB-lite"/>
    </source>
</evidence>
<sequence>MKEEASKAAIAESKKFNDDISEEHGWLQTLSAETKVIEEIKKVLEEPDSTKVEVKQEGHEDSTRKRPGRRLKMKATKKSKRQKTDSDLEEEEQLKAFLMIVPDEEGIIDYEVLEKRFPIINWESKFYEFDRHELSALLQKSFRSDRKDELWQNQERWNLKSWDLYENYGVHTLILEDGTKIHMLAKRKYPLTKETLERMISLRLVARTASEDTYTLLRFIQKQIDEYGNIKNWLVQKQTAFGKDFSNPFTADSLLKTICAPCYSNEALAIPEQTATGKEISNPFMAGEDCWVLEDFTTYYCWFYIGAASEDLVLINEDFVKRLRSTLEEEGDHYIEPTEFEIQEMEVGFERTSNISISSWGEILHPFLAQFFPPKRTAKLCNDILMFQHIKESLFLKHGLISRTYSKKSFIMASTFGSKYKSFMIVSILSQDEPSINRPVAISLPQDVSRTSDRRLIELENQVQRLMEAHLDPKQSVVNKITSSCKICSDPHDTQYCMENPEQAFVDYVSSRTKEVGGNSINAITICPTQPNKSRDDKSEEEGREEKDNPKNINTTPPSPPHPTIPFITEKARRLNSSLESSGLVPRSSDIKFVYTKKEDRDVMFIEIIKKYDDSHKEELEEDENAMTRGLGVEYFDILPTRSELAHHQYLMSGPIPSLFLRDPIIVGGCPSNLKIPGNIGHVHV</sequence>
<evidence type="ECO:0000313" key="2">
    <source>
        <dbReference type="EMBL" id="GJT18250.1"/>
    </source>
</evidence>
<reference evidence="2" key="2">
    <citation type="submission" date="2022-01" db="EMBL/GenBank/DDBJ databases">
        <authorList>
            <person name="Yamashiro T."/>
            <person name="Shiraishi A."/>
            <person name="Satake H."/>
            <person name="Nakayama K."/>
        </authorList>
    </citation>
    <scope>NUCLEOTIDE SEQUENCE</scope>
</reference>
<protein>
    <recommendedName>
        <fullName evidence="4">MAK10-like protein</fullName>
    </recommendedName>
</protein>
<feature type="compositionally biased region" description="Polar residues" evidence="1">
    <location>
        <begin position="523"/>
        <end position="532"/>
    </location>
</feature>
<feature type="region of interest" description="Disordered" evidence="1">
    <location>
        <begin position="48"/>
        <end position="88"/>
    </location>
</feature>
<dbReference type="Proteomes" id="UP001151760">
    <property type="component" value="Unassembled WGS sequence"/>
</dbReference>
<organism evidence="2 3">
    <name type="scientific">Tanacetum coccineum</name>
    <dbReference type="NCBI Taxonomy" id="301880"/>
    <lineage>
        <taxon>Eukaryota</taxon>
        <taxon>Viridiplantae</taxon>
        <taxon>Streptophyta</taxon>
        <taxon>Embryophyta</taxon>
        <taxon>Tracheophyta</taxon>
        <taxon>Spermatophyta</taxon>
        <taxon>Magnoliopsida</taxon>
        <taxon>eudicotyledons</taxon>
        <taxon>Gunneridae</taxon>
        <taxon>Pentapetalae</taxon>
        <taxon>asterids</taxon>
        <taxon>campanulids</taxon>
        <taxon>Asterales</taxon>
        <taxon>Asteraceae</taxon>
        <taxon>Asteroideae</taxon>
        <taxon>Anthemideae</taxon>
        <taxon>Anthemidinae</taxon>
        <taxon>Tanacetum</taxon>
    </lineage>
</organism>
<accession>A0ABQ5BTR4</accession>
<proteinExistence type="predicted"/>
<reference evidence="2" key="1">
    <citation type="journal article" date="2022" name="Int. J. Mol. Sci.">
        <title>Draft Genome of Tanacetum Coccineum: Genomic Comparison of Closely Related Tanacetum-Family Plants.</title>
        <authorList>
            <person name="Yamashiro T."/>
            <person name="Shiraishi A."/>
            <person name="Nakayama K."/>
            <person name="Satake H."/>
        </authorList>
    </citation>
    <scope>NUCLEOTIDE SEQUENCE</scope>
</reference>
<gene>
    <name evidence="2" type="ORF">Tco_0876956</name>
</gene>
<name>A0ABQ5BTR4_9ASTR</name>
<comment type="caution">
    <text evidence="2">The sequence shown here is derived from an EMBL/GenBank/DDBJ whole genome shotgun (WGS) entry which is preliminary data.</text>
</comment>
<dbReference type="EMBL" id="BQNB010013624">
    <property type="protein sequence ID" value="GJT18250.1"/>
    <property type="molecule type" value="Genomic_DNA"/>
</dbReference>
<evidence type="ECO:0000313" key="3">
    <source>
        <dbReference type="Proteomes" id="UP001151760"/>
    </source>
</evidence>
<feature type="compositionally biased region" description="Basic and acidic residues" evidence="1">
    <location>
        <begin position="48"/>
        <end position="64"/>
    </location>
</feature>
<feature type="region of interest" description="Disordered" evidence="1">
    <location>
        <begin position="523"/>
        <end position="566"/>
    </location>
</feature>
<keyword evidence="3" id="KW-1185">Reference proteome</keyword>